<feature type="compositionally biased region" description="Polar residues" evidence="1">
    <location>
        <begin position="31"/>
        <end position="41"/>
    </location>
</feature>
<protein>
    <submittedName>
        <fullName evidence="2">Uncharacterized protein</fullName>
    </submittedName>
</protein>
<comment type="caution">
    <text evidence="2">The sequence shown here is derived from an EMBL/GenBank/DDBJ whole genome shotgun (WGS) entry which is preliminary data.</text>
</comment>
<evidence type="ECO:0000256" key="1">
    <source>
        <dbReference type="SAM" id="MobiDB-lite"/>
    </source>
</evidence>
<dbReference type="AlphaFoldDB" id="A0AAV7X6S9"/>
<name>A0AAV7X6S9_9NEOP</name>
<proteinExistence type="predicted"/>
<accession>A0AAV7X6S9</accession>
<dbReference type="Proteomes" id="UP001075354">
    <property type="component" value="Chromosome 13"/>
</dbReference>
<dbReference type="EMBL" id="JAPTSV010000013">
    <property type="protein sequence ID" value="KAJ1521623.1"/>
    <property type="molecule type" value="Genomic_DNA"/>
</dbReference>
<feature type="region of interest" description="Disordered" evidence="1">
    <location>
        <begin position="25"/>
        <end position="94"/>
    </location>
</feature>
<evidence type="ECO:0000313" key="3">
    <source>
        <dbReference type="Proteomes" id="UP001075354"/>
    </source>
</evidence>
<keyword evidence="3" id="KW-1185">Reference proteome</keyword>
<feature type="compositionally biased region" description="Polar residues" evidence="1">
    <location>
        <begin position="52"/>
        <end position="64"/>
    </location>
</feature>
<organism evidence="2 3">
    <name type="scientific">Megalurothrips usitatus</name>
    <name type="common">bean blossom thrips</name>
    <dbReference type="NCBI Taxonomy" id="439358"/>
    <lineage>
        <taxon>Eukaryota</taxon>
        <taxon>Metazoa</taxon>
        <taxon>Ecdysozoa</taxon>
        <taxon>Arthropoda</taxon>
        <taxon>Hexapoda</taxon>
        <taxon>Insecta</taxon>
        <taxon>Pterygota</taxon>
        <taxon>Neoptera</taxon>
        <taxon>Paraneoptera</taxon>
        <taxon>Thysanoptera</taxon>
        <taxon>Terebrantia</taxon>
        <taxon>Thripoidea</taxon>
        <taxon>Thripidae</taxon>
        <taxon>Megalurothrips</taxon>
    </lineage>
</organism>
<reference evidence="2" key="1">
    <citation type="submission" date="2022-12" db="EMBL/GenBank/DDBJ databases">
        <title>Chromosome-level genome assembly of the bean flower thrips Megalurothrips usitatus.</title>
        <authorList>
            <person name="Ma L."/>
            <person name="Liu Q."/>
            <person name="Li H."/>
            <person name="Cai W."/>
        </authorList>
    </citation>
    <scope>NUCLEOTIDE SEQUENCE</scope>
    <source>
        <strain evidence="2">Cailab_2022a</strain>
    </source>
</reference>
<gene>
    <name evidence="2" type="ORF">ONE63_003270</name>
</gene>
<evidence type="ECO:0000313" key="2">
    <source>
        <dbReference type="EMBL" id="KAJ1521623.1"/>
    </source>
</evidence>
<sequence>MTLGQAFEVAYQMALKDQLRADGVLDRPQLHTRSNSVSGPSGPSAVEAAANGSPSASRAANGTANGAAHVRSKSCGEHPLAAAAAPKLVLTEDV</sequence>